<dbReference type="GeneID" id="17293143"/>
<reference evidence="3" key="3">
    <citation type="submission" date="2016-03" db="UniProtKB">
        <authorList>
            <consortium name="EnsemblProtists"/>
        </authorList>
    </citation>
    <scope>IDENTIFICATION</scope>
</reference>
<name>L1IJJ2_GUITC</name>
<dbReference type="HOGENOM" id="CLU_1443536_0_0_1"/>
<evidence type="ECO:0000313" key="4">
    <source>
        <dbReference type="Proteomes" id="UP000011087"/>
    </source>
</evidence>
<dbReference type="EMBL" id="JH993074">
    <property type="protein sequence ID" value="EKX36418.1"/>
    <property type="molecule type" value="Genomic_DNA"/>
</dbReference>
<keyword evidence="4" id="KW-1185">Reference proteome</keyword>
<sequence>MLEELELEEASEEEMRLVASRSRLPPSSGDEEHVDAKILRMMKQVRSGAWLTREEAYSMLSTAGASVEEEEVKASSNGKVSLLDIMKVCFPWTPTRVLQERCMHAMREEEDGLKEEVRRSCHERRLSREQQAIVHALFALADEQGNNKILTDSDLFSEEEVDSLLQDLPRSSFMSQQNFFLLIDSAFK</sequence>
<dbReference type="KEGG" id="gtt:GUITHDRAFT_145782"/>
<feature type="region of interest" description="Disordered" evidence="1">
    <location>
        <begin position="1"/>
        <end position="32"/>
    </location>
</feature>
<dbReference type="AlphaFoldDB" id="L1IJJ2"/>
<evidence type="ECO:0000313" key="3">
    <source>
        <dbReference type="EnsemblProtists" id="EKX36418"/>
    </source>
</evidence>
<evidence type="ECO:0000313" key="2">
    <source>
        <dbReference type="EMBL" id="EKX36418.1"/>
    </source>
</evidence>
<dbReference type="Proteomes" id="UP000011087">
    <property type="component" value="Unassembled WGS sequence"/>
</dbReference>
<organism evidence="2">
    <name type="scientific">Guillardia theta (strain CCMP2712)</name>
    <name type="common">Cryptophyte</name>
    <dbReference type="NCBI Taxonomy" id="905079"/>
    <lineage>
        <taxon>Eukaryota</taxon>
        <taxon>Cryptophyceae</taxon>
        <taxon>Pyrenomonadales</taxon>
        <taxon>Geminigeraceae</taxon>
        <taxon>Guillardia</taxon>
    </lineage>
</organism>
<protein>
    <submittedName>
        <fullName evidence="2 3">Uncharacterized protein</fullName>
    </submittedName>
</protein>
<gene>
    <name evidence="2" type="ORF">GUITHDRAFT_145782</name>
</gene>
<accession>L1IJJ2</accession>
<dbReference type="EnsemblProtists" id="EKX36418">
    <property type="protein sequence ID" value="EKX36418"/>
    <property type="gene ID" value="GUITHDRAFT_145782"/>
</dbReference>
<dbReference type="RefSeq" id="XP_005823398.1">
    <property type="nucleotide sequence ID" value="XM_005823341.1"/>
</dbReference>
<reference evidence="4" key="2">
    <citation type="submission" date="2012-11" db="EMBL/GenBank/DDBJ databases">
        <authorList>
            <person name="Kuo A."/>
            <person name="Curtis B.A."/>
            <person name="Tanifuji G."/>
            <person name="Burki F."/>
            <person name="Gruber A."/>
            <person name="Irimia M."/>
            <person name="Maruyama S."/>
            <person name="Arias M.C."/>
            <person name="Ball S.G."/>
            <person name="Gile G.H."/>
            <person name="Hirakawa Y."/>
            <person name="Hopkins J.F."/>
            <person name="Rensing S.A."/>
            <person name="Schmutz J."/>
            <person name="Symeonidi A."/>
            <person name="Elias M."/>
            <person name="Eveleigh R.J."/>
            <person name="Herman E.K."/>
            <person name="Klute M.J."/>
            <person name="Nakayama T."/>
            <person name="Obornik M."/>
            <person name="Reyes-Prieto A."/>
            <person name="Armbrust E.V."/>
            <person name="Aves S.J."/>
            <person name="Beiko R.G."/>
            <person name="Coutinho P."/>
            <person name="Dacks J.B."/>
            <person name="Durnford D.G."/>
            <person name="Fast N.M."/>
            <person name="Green B.R."/>
            <person name="Grisdale C."/>
            <person name="Hempe F."/>
            <person name="Henrissat B."/>
            <person name="Hoppner M.P."/>
            <person name="Ishida K.-I."/>
            <person name="Kim E."/>
            <person name="Koreny L."/>
            <person name="Kroth P.G."/>
            <person name="Liu Y."/>
            <person name="Malik S.-B."/>
            <person name="Maier U.G."/>
            <person name="McRose D."/>
            <person name="Mock T."/>
            <person name="Neilson J.A."/>
            <person name="Onodera N.T."/>
            <person name="Poole A.M."/>
            <person name="Pritham E.J."/>
            <person name="Richards T.A."/>
            <person name="Rocap G."/>
            <person name="Roy S.W."/>
            <person name="Sarai C."/>
            <person name="Schaack S."/>
            <person name="Shirato S."/>
            <person name="Slamovits C.H."/>
            <person name="Spencer D.F."/>
            <person name="Suzuki S."/>
            <person name="Worden A.Z."/>
            <person name="Zauner S."/>
            <person name="Barry K."/>
            <person name="Bell C."/>
            <person name="Bharti A.K."/>
            <person name="Crow J.A."/>
            <person name="Grimwood J."/>
            <person name="Kramer R."/>
            <person name="Lindquist E."/>
            <person name="Lucas S."/>
            <person name="Salamov A."/>
            <person name="McFadden G.I."/>
            <person name="Lane C.E."/>
            <person name="Keeling P.J."/>
            <person name="Gray M.W."/>
            <person name="Grigoriev I.V."/>
            <person name="Archibald J.M."/>
        </authorList>
    </citation>
    <scope>NUCLEOTIDE SEQUENCE</scope>
    <source>
        <strain evidence="4">CCMP2712</strain>
    </source>
</reference>
<proteinExistence type="predicted"/>
<evidence type="ECO:0000256" key="1">
    <source>
        <dbReference type="SAM" id="MobiDB-lite"/>
    </source>
</evidence>
<dbReference type="PaxDb" id="55529-EKX36418"/>
<feature type="compositionally biased region" description="Acidic residues" evidence="1">
    <location>
        <begin position="1"/>
        <end position="12"/>
    </location>
</feature>
<reference evidence="2 4" key="1">
    <citation type="journal article" date="2012" name="Nature">
        <title>Algal genomes reveal evolutionary mosaicism and the fate of nucleomorphs.</title>
        <authorList>
            <consortium name="DOE Joint Genome Institute"/>
            <person name="Curtis B.A."/>
            <person name="Tanifuji G."/>
            <person name="Burki F."/>
            <person name="Gruber A."/>
            <person name="Irimia M."/>
            <person name="Maruyama S."/>
            <person name="Arias M.C."/>
            <person name="Ball S.G."/>
            <person name="Gile G.H."/>
            <person name="Hirakawa Y."/>
            <person name="Hopkins J.F."/>
            <person name="Kuo A."/>
            <person name="Rensing S.A."/>
            <person name="Schmutz J."/>
            <person name="Symeonidi A."/>
            <person name="Elias M."/>
            <person name="Eveleigh R.J."/>
            <person name="Herman E.K."/>
            <person name="Klute M.J."/>
            <person name="Nakayama T."/>
            <person name="Obornik M."/>
            <person name="Reyes-Prieto A."/>
            <person name="Armbrust E.V."/>
            <person name="Aves S.J."/>
            <person name="Beiko R.G."/>
            <person name="Coutinho P."/>
            <person name="Dacks J.B."/>
            <person name="Durnford D.G."/>
            <person name="Fast N.M."/>
            <person name="Green B.R."/>
            <person name="Grisdale C.J."/>
            <person name="Hempel F."/>
            <person name="Henrissat B."/>
            <person name="Hoppner M.P."/>
            <person name="Ishida K."/>
            <person name="Kim E."/>
            <person name="Koreny L."/>
            <person name="Kroth P.G."/>
            <person name="Liu Y."/>
            <person name="Malik S.B."/>
            <person name="Maier U.G."/>
            <person name="McRose D."/>
            <person name="Mock T."/>
            <person name="Neilson J.A."/>
            <person name="Onodera N.T."/>
            <person name="Poole A.M."/>
            <person name="Pritham E.J."/>
            <person name="Richards T.A."/>
            <person name="Rocap G."/>
            <person name="Roy S.W."/>
            <person name="Sarai C."/>
            <person name="Schaack S."/>
            <person name="Shirato S."/>
            <person name="Slamovits C.H."/>
            <person name="Spencer D.F."/>
            <person name="Suzuki S."/>
            <person name="Worden A.Z."/>
            <person name="Zauner S."/>
            <person name="Barry K."/>
            <person name="Bell C."/>
            <person name="Bharti A.K."/>
            <person name="Crow J.A."/>
            <person name="Grimwood J."/>
            <person name="Kramer R."/>
            <person name="Lindquist E."/>
            <person name="Lucas S."/>
            <person name="Salamov A."/>
            <person name="McFadden G.I."/>
            <person name="Lane C.E."/>
            <person name="Keeling P.J."/>
            <person name="Gray M.W."/>
            <person name="Grigoriev I.V."/>
            <person name="Archibald J.M."/>
        </authorList>
    </citation>
    <scope>NUCLEOTIDE SEQUENCE</scope>
    <source>
        <strain evidence="2 4">CCMP2712</strain>
    </source>
</reference>